<reference evidence="1 2" key="1">
    <citation type="submission" date="2019-02" db="EMBL/GenBank/DDBJ databases">
        <title>Paenibacillus sp. nov., isolated from surface-sterilized tissue of Thalictrum simplex L.</title>
        <authorList>
            <person name="Tuo L."/>
        </authorList>
    </citation>
    <scope>NUCLEOTIDE SEQUENCE [LARGE SCALE GENOMIC DNA]</scope>
    <source>
        <strain evidence="1 2">N2SHLJ1</strain>
    </source>
</reference>
<evidence type="ECO:0008006" key="3">
    <source>
        <dbReference type="Google" id="ProtNLM"/>
    </source>
</evidence>
<dbReference type="SUPFAM" id="SSF75005">
    <property type="entry name" value="Arabinanase/levansucrase/invertase"/>
    <property type="match status" value="2"/>
</dbReference>
<dbReference type="AlphaFoldDB" id="A0A4Q9DTJ9"/>
<protein>
    <recommendedName>
        <fullName evidence="3">Glycosyl hydrolase family 32 N-terminal domain-containing protein</fullName>
    </recommendedName>
</protein>
<dbReference type="Gene3D" id="2.115.10.20">
    <property type="entry name" value="Glycosyl hydrolase domain, family 43"/>
    <property type="match status" value="2"/>
</dbReference>
<comment type="caution">
    <text evidence="1">The sequence shown here is derived from an EMBL/GenBank/DDBJ whole genome shotgun (WGS) entry which is preliminary data.</text>
</comment>
<sequence length="306" mass="35316">MEFERLQNPIVAYSEWSVKDVCVYYEDTEATFYLFFSAFCLEPFRVHLVEVSTQDFISFSEPIINWSGLDDEVGGFCAPSILKADGMYYLTFNAWGDIPGQPNQLYFSASTDLRNWNGKHRLARNLTEGIRSIDAAVAYVNGKFYASWKDRQLGNPIAWNSRMEPDGWELIGRPELDRVYENGQFVRLDGSWHMVLTNCGMPHETHIFKMNGNGERKEDWLNWNTKLTFKVPVESFNTKDFSNAGFLADWRQYDGYYYLFYAGNTELETYKGRGHCRIGIARSADLVTWFAPGQPGQNLSSHHEGR</sequence>
<accession>A0A4Q9DTJ9</accession>
<name>A0A4Q9DTJ9_9BACL</name>
<organism evidence="1 2">
    <name type="scientific">Paenibacillus thalictri</name>
    <dbReference type="NCBI Taxonomy" id="2527873"/>
    <lineage>
        <taxon>Bacteria</taxon>
        <taxon>Bacillati</taxon>
        <taxon>Bacillota</taxon>
        <taxon>Bacilli</taxon>
        <taxon>Bacillales</taxon>
        <taxon>Paenibacillaceae</taxon>
        <taxon>Paenibacillus</taxon>
    </lineage>
</organism>
<dbReference type="RefSeq" id="WP_131013875.1">
    <property type="nucleotide sequence ID" value="NZ_SIRE01000009.1"/>
</dbReference>
<proteinExistence type="predicted"/>
<dbReference type="EMBL" id="SIRE01000009">
    <property type="protein sequence ID" value="TBL78517.1"/>
    <property type="molecule type" value="Genomic_DNA"/>
</dbReference>
<gene>
    <name evidence="1" type="ORF">EYB31_13495</name>
</gene>
<evidence type="ECO:0000313" key="2">
    <source>
        <dbReference type="Proteomes" id="UP000293142"/>
    </source>
</evidence>
<dbReference type="Proteomes" id="UP000293142">
    <property type="component" value="Unassembled WGS sequence"/>
</dbReference>
<dbReference type="InterPro" id="IPR023296">
    <property type="entry name" value="Glyco_hydro_beta-prop_sf"/>
</dbReference>
<dbReference type="OrthoDB" id="4410706at2"/>
<keyword evidence="2" id="KW-1185">Reference proteome</keyword>
<evidence type="ECO:0000313" key="1">
    <source>
        <dbReference type="EMBL" id="TBL78517.1"/>
    </source>
</evidence>